<evidence type="ECO:0000256" key="3">
    <source>
        <dbReference type="ARBA" id="ARBA00022833"/>
    </source>
</evidence>
<keyword evidence="3" id="KW-0862">Zinc</keyword>
<feature type="compositionally biased region" description="Basic and acidic residues" evidence="5">
    <location>
        <begin position="216"/>
        <end position="231"/>
    </location>
</feature>
<dbReference type="WBParaSite" id="PSU_v2.g8929.t1">
    <property type="protein sequence ID" value="PSU_v2.g8929.t1"/>
    <property type="gene ID" value="PSU_v2.g8929"/>
</dbReference>
<keyword evidence="1" id="KW-0479">Metal-binding</keyword>
<keyword evidence="2 4" id="KW-0863">Zinc-finger</keyword>
<dbReference type="PROSITE" id="PS50089">
    <property type="entry name" value="ZF_RING_2"/>
    <property type="match status" value="1"/>
</dbReference>
<evidence type="ECO:0000256" key="4">
    <source>
        <dbReference type="PROSITE-ProRule" id="PRU00175"/>
    </source>
</evidence>
<evidence type="ECO:0000259" key="6">
    <source>
        <dbReference type="PROSITE" id="PS50089"/>
    </source>
</evidence>
<dbReference type="Pfam" id="PF00097">
    <property type="entry name" value="zf-C3HC4"/>
    <property type="match status" value="1"/>
</dbReference>
<feature type="compositionally biased region" description="Low complexity" evidence="5">
    <location>
        <begin position="1"/>
        <end position="13"/>
    </location>
</feature>
<dbReference type="Proteomes" id="UP000887577">
    <property type="component" value="Unplaced"/>
</dbReference>
<dbReference type="Gene3D" id="3.30.40.10">
    <property type="entry name" value="Zinc/RING finger domain, C3HC4 (zinc finger)"/>
    <property type="match status" value="1"/>
</dbReference>
<proteinExistence type="predicted"/>
<dbReference type="InterPro" id="IPR017907">
    <property type="entry name" value="Znf_RING_CS"/>
</dbReference>
<evidence type="ECO:0000256" key="2">
    <source>
        <dbReference type="ARBA" id="ARBA00022771"/>
    </source>
</evidence>
<evidence type="ECO:0000256" key="1">
    <source>
        <dbReference type="ARBA" id="ARBA00022723"/>
    </source>
</evidence>
<evidence type="ECO:0000256" key="5">
    <source>
        <dbReference type="SAM" id="MobiDB-lite"/>
    </source>
</evidence>
<evidence type="ECO:0000313" key="8">
    <source>
        <dbReference type="WBParaSite" id="PSU_v2.g8929.t1"/>
    </source>
</evidence>
<feature type="region of interest" description="Disordered" evidence="5">
    <location>
        <begin position="1"/>
        <end position="44"/>
    </location>
</feature>
<feature type="region of interest" description="Disordered" evidence="5">
    <location>
        <begin position="216"/>
        <end position="239"/>
    </location>
</feature>
<dbReference type="SUPFAM" id="SSF57850">
    <property type="entry name" value="RING/U-box"/>
    <property type="match status" value="3"/>
</dbReference>
<reference evidence="8" key="1">
    <citation type="submission" date="2022-11" db="UniProtKB">
        <authorList>
            <consortium name="WormBaseParasite"/>
        </authorList>
    </citation>
    <scope>IDENTIFICATION</scope>
</reference>
<feature type="compositionally biased region" description="Basic and acidic residues" evidence="5">
    <location>
        <begin position="34"/>
        <end position="44"/>
    </location>
</feature>
<dbReference type="AlphaFoldDB" id="A0A914Z8C5"/>
<dbReference type="GO" id="GO:0008270">
    <property type="term" value="F:zinc ion binding"/>
    <property type="evidence" value="ECO:0007669"/>
    <property type="project" value="UniProtKB-KW"/>
</dbReference>
<dbReference type="InterPro" id="IPR013083">
    <property type="entry name" value="Znf_RING/FYVE/PHD"/>
</dbReference>
<accession>A0A914Z8C5</accession>
<dbReference type="InterPro" id="IPR001841">
    <property type="entry name" value="Znf_RING"/>
</dbReference>
<feature type="domain" description="RING-type" evidence="6">
    <location>
        <begin position="49"/>
        <end position="88"/>
    </location>
</feature>
<dbReference type="PROSITE" id="PS00518">
    <property type="entry name" value="ZF_RING_1"/>
    <property type="match status" value="2"/>
</dbReference>
<dbReference type="InterPro" id="IPR018957">
    <property type="entry name" value="Znf_C3HC4_RING-type"/>
</dbReference>
<evidence type="ECO:0000313" key="7">
    <source>
        <dbReference type="Proteomes" id="UP000887577"/>
    </source>
</evidence>
<feature type="compositionally biased region" description="Low complexity" evidence="5">
    <location>
        <begin position="23"/>
        <end position="33"/>
    </location>
</feature>
<keyword evidence="7" id="KW-1185">Reference proteome</keyword>
<name>A0A914Z8C5_9BILA</name>
<dbReference type="SMART" id="SM00184">
    <property type="entry name" value="RING"/>
    <property type="match status" value="4"/>
</dbReference>
<protein>
    <submittedName>
        <fullName evidence="8">RING-type domain-containing protein</fullName>
    </submittedName>
</protein>
<sequence length="453" mass="50155">MASSTTSSQSDTQSDIEELSDASTSTSSSNTTETSKDGKSGTTEFHHECSICDTEKGVNDMIQLLPCMHIFCNECITLHKQFGAKVCPQIHCYSTLQPNEEHRLNLCENDLCAHRFGLPSDLFKLTLCKHEICGNCFEEAVHKDPPLCPIADCGVVLEEDEKDTCDVCKTSTENDKLLSTLCCNSIVCQNCFIQAWERTDKPRTSTEVRCPKDECFDKKKGSSKKNQEGGKKGSGKKQVTTPTLAKCKGAADCARVALRNFPSEQECEHDVCLQCLDRMIADCQVSDSMPMCPNDRCHLPYRFESVAALKALLPDRAKYFAGLALESNQGYEAIKDDSVTLVETCLTGFKAKDKILSVKCNVSEDEEGPTIVTYVKDGSLGGFIRELRRAMKIMATDKVYGYFVRRDEGGDEQLVINQSTFQKPISTYKLDSETLIIIDVTGIVMAKTNANKN</sequence>
<organism evidence="7 8">
    <name type="scientific">Panagrolaimus superbus</name>
    <dbReference type="NCBI Taxonomy" id="310955"/>
    <lineage>
        <taxon>Eukaryota</taxon>
        <taxon>Metazoa</taxon>
        <taxon>Ecdysozoa</taxon>
        <taxon>Nematoda</taxon>
        <taxon>Chromadorea</taxon>
        <taxon>Rhabditida</taxon>
        <taxon>Tylenchina</taxon>
        <taxon>Panagrolaimomorpha</taxon>
        <taxon>Panagrolaimoidea</taxon>
        <taxon>Panagrolaimidae</taxon>
        <taxon>Panagrolaimus</taxon>
    </lineage>
</organism>